<reference evidence="1 2" key="1">
    <citation type="submission" date="2024-01" db="EMBL/GenBank/DDBJ databases">
        <title>Genome assemblies of Stephania.</title>
        <authorList>
            <person name="Yang L."/>
        </authorList>
    </citation>
    <scope>NUCLEOTIDE SEQUENCE [LARGE SCALE GENOMIC DNA]</scope>
    <source>
        <strain evidence="1">YNDBR</strain>
        <tissue evidence="1">Leaf</tissue>
    </source>
</reference>
<proteinExistence type="predicted"/>
<evidence type="ECO:0000313" key="2">
    <source>
        <dbReference type="Proteomes" id="UP001420932"/>
    </source>
</evidence>
<dbReference type="AlphaFoldDB" id="A0AAP0KG48"/>
<evidence type="ECO:0000313" key="1">
    <source>
        <dbReference type="EMBL" id="KAK9151113.1"/>
    </source>
</evidence>
<comment type="caution">
    <text evidence="1">The sequence shown here is derived from an EMBL/GenBank/DDBJ whole genome shotgun (WGS) entry which is preliminary data.</text>
</comment>
<dbReference type="EMBL" id="JBBNAF010000004">
    <property type="protein sequence ID" value="KAK9151113.1"/>
    <property type="molecule type" value="Genomic_DNA"/>
</dbReference>
<keyword evidence="2" id="KW-1185">Reference proteome</keyword>
<name>A0AAP0KG48_9MAGN</name>
<accession>A0AAP0KG48</accession>
<gene>
    <name evidence="1" type="ORF">Syun_009422</name>
</gene>
<organism evidence="1 2">
    <name type="scientific">Stephania yunnanensis</name>
    <dbReference type="NCBI Taxonomy" id="152371"/>
    <lineage>
        <taxon>Eukaryota</taxon>
        <taxon>Viridiplantae</taxon>
        <taxon>Streptophyta</taxon>
        <taxon>Embryophyta</taxon>
        <taxon>Tracheophyta</taxon>
        <taxon>Spermatophyta</taxon>
        <taxon>Magnoliopsida</taxon>
        <taxon>Ranunculales</taxon>
        <taxon>Menispermaceae</taxon>
        <taxon>Menispermoideae</taxon>
        <taxon>Cissampelideae</taxon>
        <taxon>Stephania</taxon>
    </lineage>
</organism>
<dbReference type="Proteomes" id="UP001420932">
    <property type="component" value="Unassembled WGS sequence"/>
</dbReference>
<sequence length="192" mass="21719">MRVLGDFPLLQSTCHSVIHWFPVAVHVSRPDSSTRSSKSCRTCHSTPRGSCTFIRSRKQLTHAPAKLQNAAVPPYQMLTHGSPLSHQRHHLQVLLQSQRATSHMQVCLPNQTLTLGKGWKQNTNNRLIVLGTRVTNKTGQFELGFRWIDRGRFIYFFLLGGVDSGIWPLEPNSLIPYSFFIFLCSLCSWMGG</sequence>
<protein>
    <submittedName>
        <fullName evidence="1">Uncharacterized protein</fullName>
    </submittedName>
</protein>